<evidence type="ECO:0000313" key="2">
    <source>
        <dbReference type="EMBL" id="CAA9234137.1"/>
    </source>
</evidence>
<dbReference type="Pfam" id="PF25056">
    <property type="entry name" value="DUF7793"/>
    <property type="match status" value="1"/>
</dbReference>
<sequence>MHTDYFINIHWKLWIESDVLHVKAFAENINLEIVQRGVDERVKLCGNVAYPMLSDGRKVKHLSKEARAFLASPESTVLVSAGAFLVSNQLQKVLGNFFILIDKPEIPTRLFTDESEALNWLQQFKNIRSTA</sequence>
<accession>A0A6J4HVQ0</accession>
<protein>
    <recommendedName>
        <fullName evidence="1">DUF7793 domain-containing protein</fullName>
    </recommendedName>
</protein>
<reference evidence="2" key="1">
    <citation type="submission" date="2020-02" db="EMBL/GenBank/DDBJ databases">
        <authorList>
            <person name="Meier V. D."/>
        </authorList>
    </citation>
    <scope>NUCLEOTIDE SEQUENCE</scope>
    <source>
        <strain evidence="2">AVDCRST_MAG56</strain>
    </source>
</reference>
<dbReference type="EMBL" id="CADCTQ010000104">
    <property type="protein sequence ID" value="CAA9234137.1"/>
    <property type="molecule type" value="Genomic_DNA"/>
</dbReference>
<evidence type="ECO:0000259" key="1">
    <source>
        <dbReference type="Pfam" id="PF25056"/>
    </source>
</evidence>
<gene>
    <name evidence="2" type="ORF">AVDCRST_MAG56-1068</name>
</gene>
<proteinExistence type="predicted"/>
<organism evidence="2">
    <name type="scientific">uncultured Cytophagales bacterium</name>
    <dbReference type="NCBI Taxonomy" id="158755"/>
    <lineage>
        <taxon>Bacteria</taxon>
        <taxon>Pseudomonadati</taxon>
        <taxon>Bacteroidota</taxon>
        <taxon>Sphingobacteriia</taxon>
        <taxon>Sphingobacteriales</taxon>
        <taxon>environmental samples</taxon>
    </lineage>
</organism>
<dbReference type="Gene3D" id="3.40.970.30">
    <property type="entry name" value="yp_829618.1 like domains"/>
    <property type="match status" value="1"/>
</dbReference>
<dbReference type="InterPro" id="IPR056695">
    <property type="entry name" value="DUF7793"/>
</dbReference>
<dbReference type="AlphaFoldDB" id="A0A6J4HVQ0"/>
<feature type="domain" description="DUF7793" evidence="1">
    <location>
        <begin position="13"/>
        <end position="125"/>
    </location>
</feature>
<name>A0A6J4HVQ0_9SPHI</name>